<comment type="caution">
    <text evidence="1">The sequence shown here is derived from an EMBL/GenBank/DDBJ whole genome shotgun (WGS) entry which is preliminary data.</text>
</comment>
<gene>
    <name evidence="1" type="ORF">KUCAC02_004954</name>
</gene>
<sequence>MEGADVEERRLAGKERGLYWAQISVQEWGGKAINHSGIYRTMKNTKSGGQTGMDQEDSTISPTLLKTTSMSRVRSMFQ</sequence>
<proteinExistence type="predicted"/>
<evidence type="ECO:0000313" key="2">
    <source>
        <dbReference type="Proteomes" id="UP001057452"/>
    </source>
</evidence>
<name>A0ACB9X0Z5_CHAAC</name>
<dbReference type="EMBL" id="CM043794">
    <property type="protein sequence ID" value="KAI4819717.1"/>
    <property type="molecule type" value="Genomic_DNA"/>
</dbReference>
<accession>A0ACB9X0Z5</accession>
<organism evidence="1 2">
    <name type="scientific">Chaenocephalus aceratus</name>
    <name type="common">Blackfin icefish</name>
    <name type="synonym">Chaenichthys aceratus</name>
    <dbReference type="NCBI Taxonomy" id="36190"/>
    <lineage>
        <taxon>Eukaryota</taxon>
        <taxon>Metazoa</taxon>
        <taxon>Chordata</taxon>
        <taxon>Craniata</taxon>
        <taxon>Vertebrata</taxon>
        <taxon>Euteleostomi</taxon>
        <taxon>Actinopterygii</taxon>
        <taxon>Neopterygii</taxon>
        <taxon>Teleostei</taxon>
        <taxon>Neoteleostei</taxon>
        <taxon>Acanthomorphata</taxon>
        <taxon>Eupercaria</taxon>
        <taxon>Perciformes</taxon>
        <taxon>Notothenioidei</taxon>
        <taxon>Channichthyidae</taxon>
        <taxon>Chaenocephalus</taxon>
    </lineage>
</organism>
<protein>
    <submittedName>
        <fullName evidence="1">Uncharacterized protein</fullName>
    </submittedName>
</protein>
<keyword evidence="2" id="KW-1185">Reference proteome</keyword>
<dbReference type="Proteomes" id="UP001057452">
    <property type="component" value="Chromosome 10"/>
</dbReference>
<reference evidence="1" key="1">
    <citation type="submission" date="2022-05" db="EMBL/GenBank/DDBJ databases">
        <title>Chromosome-level genome of Chaenocephalus aceratus.</title>
        <authorList>
            <person name="Park H."/>
        </authorList>
    </citation>
    <scope>NUCLEOTIDE SEQUENCE</scope>
    <source>
        <strain evidence="1">KU_202001</strain>
    </source>
</reference>
<evidence type="ECO:0000313" key="1">
    <source>
        <dbReference type="EMBL" id="KAI4819717.1"/>
    </source>
</evidence>